<reference evidence="11" key="1">
    <citation type="journal article" date="2023" name="Commun. Biol.">
        <title>Genome analysis of Parmales, the sister group of diatoms, reveals the evolutionary specialization of diatoms from phago-mixotrophs to photoautotrophs.</title>
        <authorList>
            <person name="Ban H."/>
            <person name="Sato S."/>
            <person name="Yoshikawa S."/>
            <person name="Yamada K."/>
            <person name="Nakamura Y."/>
            <person name="Ichinomiya M."/>
            <person name="Sato N."/>
            <person name="Blanc-Mathieu R."/>
            <person name="Endo H."/>
            <person name="Kuwata A."/>
            <person name="Ogata H."/>
        </authorList>
    </citation>
    <scope>NUCLEOTIDE SEQUENCE [LARGE SCALE GENOMIC DNA]</scope>
</reference>
<dbReference type="GO" id="GO:0051028">
    <property type="term" value="P:mRNA transport"/>
    <property type="evidence" value="ECO:0007669"/>
    <property type="project" value="UniProtKB-KW"/>
</dbReference>
<dbReference type="GO" id="GO:0015031">
    <property type="term" value="P:protein transport"/>
    <property type="evidence" value="ECO:0007669"/>
    <property type="project" value="UniProtKB-KW"/>
</dbReference>
<feature type="compositionally biased region" description="Pro residues" evidence="8">
    <location>
        <begin position="194"/>
        <end position="206"/>
    </location>
</feature>
<feature type="region of interest" description="Disordered" evidence="8">
    <location>
        <begin position="1"/>
        <end position="35"/>
    </location>
</feature>
<feature type="compositionally biased region" description="Basic and acidic residues" evidence="8">
    <location>
        <begin position="11"/>
        <end position="21"/>
    </location>
</feature>
<comment type="subcellular location">
    <subcellularLocation>
        <location evidence="1">Nucleus</location>
        <location evidence="1">Nuclear pore complex</location>
    </subcellularLocation>
</comment>
<dbReference type="Pfam" id="PF00638">
    <property type="entry name" value="Ran_BP1"/>
    <property type="match status" value="1"/>
</dbReference>
<sequence length="429" mass="44887">MAKRGNANAQQRREEYEHENDREAEDPGEGFNKASVDILKKRRIISISAKKKNVRGNAGAVPSGGGVFGNVNLQAKSSNPFGGVNLQVNNNGSKPSASASSLNPFGAVKQNSFSAPAPAQLPVWSAPKPAPAAPSSSSESKLERLNASFIKWLQRQRIENPASDYSAGIQDYIKYASLALNESNPKPKSALAPAPVPPPAPAPAPVPSFNFNSGAKSSPAKAPAPAPAPAPSFNFNSGASQLPTAPAPAPAPAAFSGFNFGGGSSIAPAPALTSAPSFSFSGGATTAPAPANANANASAPPAEDGDSFPVEKPAELEKEENTEEDLLLEVKAKYYRLKTGEGWTDRGVGNAKLYRHKTTSKCRLVMRNSIGKVGLNTSINAASQKFEKLGGKQSSCKFIIQDDEGMAQIMLKVKPENLDKLHSTLEAMK</sequence>
<keyword evidence="2" id="KW-0813">Transport</keyword>
<comment type="caution">
    <text evidence="10">The sequence shown here is derived from an EMBL/GenBank/DDBJ whole genome shotgun (WGS) entry which is preliminary data.</text>
</comment>
<feature type="domain" description="RanBD1" evidence="9">
    <location>
        <begin position="323"/>
        <end position="379"/>
    </location>
</feature>
<organism evidence="10 11">
    <name type="scientific">Triparma laevis f. inornata</name>
    <dbReference type="NCBI Taxonomy" id="1714386"/>
    <lineage>
        <taxon>Eukaryota</taxon>
        <taxon>Sar</taxon>
        <taxon>Stramenopiles</taxon>
        <taxon>Ochrophyta</taxon>
        <taxon>Bolidophyceae</taxon>
        <taxon>Parmales</taxon>
        <taxon>Triparmaceae</taxon>
        <taxon>Triparma</taxon>
    </lineage>
</organism>
<evidence type="ECO:0000256" key="8">
    <source>
        <dbReference type="SAM" id="MobiDB-lite"/>
    </source>
</evidence>
<dbReference type="Gene3D" id="2.30.29.30">
    <property type="entry name" value="Pleckstrin-homology domain (PH domain)/Phosphotyrosine-binding domain (PTB)"/>
    <property type="match status" value="1"/>
</dbReference>
<keyword evidence="5" id="KW-0811">Translocation</keyword>
<dbReference type="InterPro" id="IPR053074">
    <property type="entry name" value="NPC_Nucleoporin"/>
</dbReference>
<feature type="compositionally biased region" description="Polar residues" evidence="8">
    <location>
        <begin position="233"/>
        <end position="243"/>
    </location>
</feature>
<feature type="compositionally biased region" description="Polar residues" evidence="8">
    <location>
        <begin position="84"/>
        <end position="114"/>
    </location>
</feature>
<evidence type="ECO:0000256" key="5">
    <source>
        <dbReference type="ARBA" id="ARBA00023010"/>
    </source>
</evidence>
<gene>
    <name evidence="10" type="ORF">TL16_g00056</name>
</gene>
<evidence type="ECO:0000256" key="3">
    <source>
        <dbReference type="ARBA" id="ARBA00022816"/>
    </source>
</evidence>
<dbReference type="PANTHER" id="PTHR38697">
    <property type="entry name" value="NUCLEAR PORE COMPLEX PROTEIN SIMILAR TO S. CEREVISIAE NUP2 (EUROFUNG)"/>
    <property type="match status" value="1"/>
</dbReference>
<keyword evidence="3" id="KW-0509">mRNA transport</keyword>
<feature type="region of interest" description="Disordered" evidence="8">
    <location>
        <begin position="186"/>
        <end position="248"/>
    </location>
</feature>
<feature type="compositionally biased region" description="Low complexity" evidence="8">
    <location>
        <begin position="289"/>
        <end position="302"/>
    </location>
</feature>
<evidence type="ECO:0000313" key="10">
    <source>
        <dbReference type="EMBL" id="GMH47398.1"/>
    </source>
</evidence>
<dbReference type="InterPro" id="IPR015007">
    <property type="entry name" value="NUP2/50/61"/>
</dbReference>
<dbReference type="PANTHER" id="PTHR38697:SF1">
    <property type="entry name" value="NUCLEAR PORE COMPLEX PROTEIN SIMILAR TO S. CEREVISIAE NUP2 (EUROFUNG)"/>
    <property type="match status" value="1"/>
</dbReference>
<keyword evidence="4" id="KW-0653">Protein transport</keyword>
<accession>A0A9W7DQU1</accession>
<evidence type="ECO:0000256" key="1">
    <source>
        <dbReference type="ARBA" id="ARBA00004567"/>
    </source>
</evidence>
<evidence type="ECO:0000313" key="11">
    <source>
        <dbReference type="Proteomes" id="UP001162640"/>
    </source>
</evidence>
<feature type="region of interest" description="Disordered" evidence="8">
    <location>
        <begin position="289"/>
        <end position="309"/>
    </location>
</feature>
<dbReference type="Pfam" id="PF08911">
    <property type="entry name" value="NUP50"/>
    <property type="match status" value="1"/>
</dbReference>
<dbReference type="SUPFAM" id="SSF50729">
    <property type="entry name" value="PH domain-like"/>
    <property type="match status" value="1"/>
</dbReference>
<keyword evidence="7" id="KW-0539">Nucleus</keyword>
<dbReference type="SMART" id="SM00160">
    <property type="entry name" value="RanBD"/>
    <property type="match status" value="1"/>
</dbReference>
<evidence type="ECO:0000256" key="6">
    <source>
        <dbReference type="ARBA" id="ARBA00023132"/>
    </source>
</evidence>
<dbReference type="PROSITE" id="PS50196">
    <property type="entry name" value="RANBD1"/>
    <property type="match status" value="1"/>
</dbReference>
<dbReference type="InterPro" id="IPR000156">
    <property type="entry name" value="Ran_bind_dom"/>
</dbReference>
<feature type="region of interest" description="Disordered" evidence="8">
    <location>
        <begin position="51"/>
        <end position="71"/>
    </location>
</feature>
<feature type="region of interest" description="Disordered" evidence="8">
    <location>
        <begin position="84"/>
        <end position="141"/>
    </location>
</feature>
<dbReference type="AlphaFoldDB" id="A0A9W7DQU1"/>
<evidence type="ECO:0000256" key="2">
    <source>
        <dbReference type="ARBA" id="ARBA00022448"/>
    </source>
</evidence>
<keyword evidence="6" id="KW-0906">Nuclear pore complex</keyword>
<protein>
    <recommendedName>
        <fullName evidence="9">RanBD1 domain-containing protein</fullName>
    </recommendedName>
</protein>
<dbReference type="GO" id="GO:0005643">
    <property type="term" value="C:nuclear pore"/>
    <property type="evidence" value="ECO:0007669"/>
    <property type="project" value="UniProtKB-SubCell"/>
</dbReference>
<dbReference type="Proteomes" id="UP001162640">
    <property type="component" value="Unassembled WGS sequence"/>
</dbReference>
<dbReference type="EMBL" id="BLQM01000001">
    <property type="protein sequence ID" value="GMH47398.1"/>
    <property type="molecule type" value="Genomic_DNA"/>
</dbReference>
<dbReference type="InterPro" id="IPR011993">
    <property type="entry name" value="PH-like_dom_sf"/>
</dbReference>
<name>A0A9W7DQU1_9STRA</name>
<dbReference type="CDD" id="cd13170">
    <property type="entry name" value="RanBD_NUP50"/>
    <property type="match status" value="1"/>
</dbReference>
<proteinExistence type="predicted"/>
<evidence type="ECO:0000256" key="7">
    <source>
        <dbReference type="ARBA" id="ARBA00023242"/>
    </source>
</evidence>
<evidence type="ECO:0000259" key="9">
    <source>
        <dbReference type="PROSITE" id="PS50196"/>
    </source>
</evidence>
<evidence type="ECO:0000256" key="4">
    <source>
        <dbReference type="ARBA" id="ARBA00022927"/>
    </source>
</evidence>